<protein>
    <recommendedName>
        <fullName evidence="1">Integrase catalytic domain-containing protein</fullName>
    </recommendedName>
</protein>
<keyword evidence="3" id="KW-1185">Reference proteome</keyword>
<proteinExistence type="predicted"/>
<dbReference type="InterPro" id="IPR041588">
    <property type="entry name" value="Integrase_H2C2"/>
</dbReference>
<accession>A0A0J7KKY7</accession>
<reference evidence="2 3" key="1">
    <citation type="submission" date="2015-04" db="EMBL/GenBank/DDBJ databases">
        <title>Lasius niger genome sequencing.</title>
        <authorList>
            <person name="Konorov E.A."/>
            <person name="Nikitin M.A."/>
            <person name="Kirill M.V."/>
            <person name="Chang P."/>
        </authorList>
    </citation>
    <scope>NUCLEOTIDE SEQUENCE [LARGE SCALE GENOMIC DNA]</scope>
    <source>
        <tissue evidence="2">Whole</tissue>
    </source>
</reference>
<dbReference type="Proteomes" id="UP000036403">
    <property type="component" value="Unassembled WGS sequence"/>
</dbReference>
<evidence type="ECO:0000259" key="1">
    <source>
        <dbReference type="PROSITE" id="PS50994"/>
    </source>
</evidence>
<dbReference type="InterPro" id="IPR040676">
    <property type="entry name" value="DUF5641"/>
</dbReference>
<evidence type="ECO:0000313" key="2">
    <source>
        <dbReference type="EMBL" id="KMQ90942.1"/>
    </source>
</evidence>
<organism evidence="2 3">
    <name type="scientific">Lasius niger</name>
    <name type="common">Black garden ant</name>
    <dbReference type="NCBI Taxonomy" id="67767"/>
    <lineage>
        <taxon>Eukaryota</taxon>
        <taxon>Metazoa</taxon>
        <taxon>Ecdysozoa</taxon>
        <taxon>Arthropoda</taxon>
        <taxon>Hexapoda</taxon>
        <taxon>Insecta</taxon>
        <taxon>Pterygota</taxon>
        <taxon>Neoptera</taxon>
        <taxon>Endopterygota</taxon>
        <taxon>Hymenoptera</taxon>
        <taxon>Apocrita</taxon>
        <taxon>Aculeata</taxon>
        <taxon>Formicoidea</taxon>
        <taxon>Formicidae</taxon>
        <taxon>Formicinae</taxon>
        <taxon>Lasius</taxon>
        <taxon>Lasius</taxon>
    </lineage>
</organism>
<feature type="domain" description="Integrase catalytic" evidence="1">
    <location>
        <begin position="492"/>
        <end position="684"/>
    </location>
</feature>
<dbReference type="OrthoDB" id="7550652at2759"/>
<dbReference type="Pfam" id="PF17921">
    <property type="entry name" value="Integrase_H2C2"/>
    <property type="match status" value="1"/>
</dbReference>
<dbReference type="PROSITE" id="PS50994">
    <property type="entry name" value="INTEGRASE"/>
    <property type="match status" value="1"/>
</dbReference>
<dbReference type="InterPro" id="IPR001584">
    <property type="entry name" value="Integrase_cat-core"/>
</dbReference>
<dbReference type="Pfam" id="PF05380">
    <property type="entry name" value="Peptidase_A17"/>
    <property type="match status" value="1"/>
</dbReference>
<dbReference type="InterPro" id="IPR036397">
    <property type="entry name" value="RNaseH_sf"/>
</dbReference>
<dbReference type="SUPFAM" id="SSF53098">
    <property type="entry name" value="Ribonuclease H-like"/>
    <property type="match status" value="1"/>
</dbReference>
<name>A0A0J7KKY7_LASNI</name>
<dbReference type="PANTHER" id="PTHR47331">
    <property type="entry name" value="PHD-TYPE DOMAIN-CONTAINING PROTEIN"/>
    <property type="match status" value="1"/>
</dbReference>
<dbReference type="STRING" id="67767.A0A0J7KKY7"/>
<evidence type="ECO:0000313" key="3">
    <source>
        <dbReference type="Proteomes" id="UP000036403"/>
    </source>
</evidence>
<sequence length="801" mass="90691">MFKTLSNTITIQVLGLWWKPAADTFQFTLNLSSSPVITKRSILSTIARIFDPLGLISPVIIQAKILIQELWVVKVDWDDPLPQHLSTKWIKFVDQLQNTSKLTFPRWLNTQFNDQKQIHGFCDASQKAISAVVFIRTTNEEGETTTSLLCSKTKVAPLKRMTIPRLELTGAVILTKLISQVLRTLELSNSPIFMWTDSAVAYTWINNHPSRWRDFVYNRVCFIQETLPQATWKFVPGMENPADCATRGLSPTQLSEHSMWWTGPHWLSQSPTNWPQSPLPPSTKDNLEERSTKVNVITKAQTKKHWDLINKYSSLSRLLRVTSWCLRAIRRLKKQSDIATTGPITTQELEIAKFHWVKITQQLYFEEEISMISRGQSLPKSNSLLRLTPFQDHKGLLRVGGRLHSSQLPASAKHPLILPKKSTLTSLIISDAHSKTLHGGNQATLTLLRNEYWIIGGRGPVRSFILKCVRCSRYRKKRAQQIMGQLPVERVTPSRPFLHAGVDYAGPFLLKNWKGKNSRTYKSYIALFVCQATSAIHLELVTDYSTEAFIAAFKRFTARRGICATLKSDCGTNFKGADSELKNLFAASSQELGDLANLLANDGTQWLFNPPASPHFGGQWEAGVKSVKYHLRRVVGDKLLTYEEMNTLLIQIESVLNSRPLSPLSDDPEDLEALTPGHFLTGSALKTIPEPSLLSVKCSRLSRWQLTQQMLESFWTRWSKECLQRHLAMYKWNKTSPSLREGSLVLVVDERYPPSKWPLGRIIQTHPGTDGQVRVVSIKTQSSIIKRPVVKISPLPIPTSS</sequence>
<gene>
    <name evidence="2" type="ORF">RF55_9250</name>
</gene>
<dbReference type="EMBL" id="LBMM01006099">
    <property type="protein sequence ID" value="KMQ90942.1"/>
    <property type="molecule type" value="Genomic_DNA"/>
</dbReference>
<comment type="caution">
    <text evidence="2">The sequence shown here is derived from an EMBL/GenBank/DDBJ whole genome shotgun (WGS) entry which is preliminary data.</text>
</comment>
<dbReference type="Gene3D" id="3.30.420.10">
    <property type="entry name" value="Ribonuclease H-like superfamily/Ribonuclease H"/>
    <property type="match status" value="1"/>
</dbReference>
<dbReference type="Gene3D" id="1.10.340.70">
    <property type="match status" value="1"/>
</dbReference>
<dbReference type="Pfam" id="PF18701">
    <property type="entry name" value="DUF5641"/>
    <property type="match status" value="1"/>
</dbReference>
<dbReference type="GO" id="GO:0015074">
    <property type="term" value="P:DNA integration"/>
    <property type="evidence" value="ECO:0007669"/>
    <property type="project" value="InterPro"/>
</dbReference>
<dbReference type="InterPro" id="IPR012337">
    <property type="entry name" value="RNaseH-like_sf"/>
</dbReference>
<dbReference type="GO" id="GO:0003676">
    <property type="term" value="F:nucleic acid binding"/>
    <property type="evidence" value="ECO:0007669"/>
    <property type="project" value="InterPro"/>
</dbReference>
<dbReference type="AlphaFoldDB" id="A0A0J7KKY7"/>
<dbReference type="InterPro" id="IPR008042">
    <property type="entry name" value="Retrotrans_Pao"/>
</dbReference>
<dbReference type="PaxDb" id="67767-A0A0J7KKY7"/>